<protein>
    <submittedName>
        <fullName evidence="2">CarD family transcriptional regulator</fullName>
    </submittedName>
</protein>
<organism evidence="2 3">
    <name type="scientific">Oceanobacillus bengalensis</name>
    <dbReference type="NCBI Taxonomy" id="1435466"/>
    <lineage>
        <taxon>Bacteria</taxon>
        <taxon>Bacillati</taxon>
        <taxon>Bacillota</taxon>
        <taxon>Bacilli</taxon>
        <taxon>Bacillales</taxon>
        <taxon>Bacillaceae</taxon>
        <taxon>Oceanobacillus</taxon>
    </lineage>
</organism>
<feature type="domain" description="CarD-like/TRCF RNAP-interacting" evidence="1">
    <location>
        <begin position="1"/>
        <end position="111"/>
    </location>
</feature>
<dbReference type="InterPro" id="IPR052531">
    <property type="entry name" value="CarD-like_regulator"/>
</dbReference>
<dbReference type="Gene3D" id="1.20.58.1290">
    <property type="entry name" value="CarD-like, C-terminal domain"/>
    <property type="match status" value="1"/>
</dbReference>
<dbReference type="InterPro" id="IPR036101">
    <property type="entry name" value="CarD-like/TRCF_RID_sf"/>
</dbReference>
<name>A0A494YU66_9BACI</name>
<dbReference type="PANTHER" id="PTHR38447">
    <property type="entry name" value="TRANSCRIPTION FACTOR YDEB-RELATED"/>
    <property type="match status" value="1"/>
</dbReference>
<dbReference type="GO" id="GO:0009303">
    <property type="term" value="P:rRNA transcription"/>
    <property type="evidence" value="ECO:0007669"/>
    <property type="project" value="TreeGrafter"/>
</dbReference>
<dbReference type="SMART" id="SM01058">
    <property type="entry name" value="CarD_TRCF"/>
    <property type="match status" value="1"/>
</dbReference>
<dbReference type="InterPro" id="IPR048792">
    <property type="entry name" value="CarD_C"/>
</dbReference>
<evidence type="ECO:0000259" key="1">
    <source>
        <dbReference type="SMART" id="SM01058"/>
    </source>
</evidence>
<dbReference type="Pfam" id="PF02559">
    <property type="entry name" value="CarD_TRCF_RID"/>
    <property type="match status" value="1"/>
</dbReference>
<dbReference type="InterPro" id="IPR042215">
    <property type="entry name" value="CarD-like_C"/>
</dbReference>
<dbReference type="Pfam" id="PF21095">
    <property type="entry name" value="CarD_C"/>
    <property type="match status" value="1"/>
</dbReference>
<keyword evidence="3" id="KW-1185">Reference proteome</keyword>
<comment type="caution">
    <text evidence="2">The sequence shown here is derived from an EMBL/GenBank/DDBJ whole genome shotgun (WGS) entry which is preliminary data.</text>
</comment>
<accession>A0A494YU66</accession>
<proteinExistence type="predicted"/>
<dbReference type="OrthoDB" id="9786074at2"/>
<dbReference type="Gene3D" id="2.40.10.170">
    <property type="match status" value="1"/>
</dbReference>
<dbReference type="EMBL" id="RBZO01000028">
    <property type="protein sequence ID" value="RKQ13666.1"/>
    <property type="molecule type" value="Genomic_DNA"/>
</dbReference>
<evidence type="ECO:0000313" key="2">
    <source>
        <dbReference type="EMBL" id="RKQ13666.1"/>
    </source>
</evidence>
<dbReference type="InterPro" id="IPR003711">
    <property type="entry name" value="CarD-like/TRCF_RID"/>
</dbReference>
<evidence type="ECO:0000313" key="3">
    <source>
        <dbReference type="Proteomes" id="UP000281813"/>
    </source>
</evidence>
<sequence length="166" mass="19515">MFNVGDLVIYSVHGLCEIDDITDKTYGNVTRTYYVMHPLEDPRLTINTPVDSDKVVMLNMMEKEEAEEILQLFRQPGISWIEDARNRSKKYNSLVNTGDRKEISRIVNTLMRKNNEAHQNKKRLYDQDRTLLANIQKILFKELAMSLNISYEDISEQINRLIKYRA</sequence>
<dbReference type="PANTHER" id="PTHR38447:SF1">
    <property type="entry name" value="RNA POLYMERASE-BINDING TRANSCRIPTION FACTOR CARD"/>
    <property type="match status" value="1"/>
</dbReference>
<reference evidence="2 3" key="1">
    <citation type="journal article" date="2015" name="Antonie Van Leeuwenhoek">
        <title>Oceanobacillus bengalensis sp. nov., a bacterium isolated from seawater of the Bay of Bengal.</title>
        <authorList>
            <person name="Yongchang O."/>
            <person name="Xiang W."/>
            <person name="Wang G."/>
        </authorList>
    </citation>
    <scope>NUCLEOTIDE SEQUENCE [LARGE SCALE GENOMIC DNA]</scope>
    <source>
        <strain evidence="2 3">MCCC 1K00260</strain>
    </source>
</reference>
<dbReference type="SUPFAM" id="SSF141259">
    <property type="entry name" value="CarD-like"/>
    <property type="match status" value="1"/>
</dbReference>
<dbReference type="AlphaFoldDB" id="A0A494YU66"/>
<dbReference type="Proteomes" id="UP000281813">
    <property type="component" value="Unassembled WGS sequence"/>
</dbReference>
<gene>
    <name evidence="2" type="ORF">D8M05_15455</name>
</gene>